<dbReference type="InterPro" id="IPR048777">
    <property type="entry name" value="CATIP_N"/>
</dbReference>
<dbReference type="GO" id="GO:0015629">
    <property type="term" value="C:actin cytoskeleton"/>
    <property type="evidence" value="ECO:0007669"/>
    <property type="project" value="Ensembl"/>
</dbReference>
<evidence type="ECO:0000256" key="12">
    <source>
        <dbReference type="ARBA" id="ARBA00039249"/>
    </source>
</evidence>
<dbReference type="OMA" id="SPGCCMI"/>
<evidence type="ECO:0000313" key="16">
    <source>
        <dbReference type="Proteomes" id="UP000000539"/>
    </source>
</evidence>
<keyword evidence="5" id="KW-0963">Cytoplasm</keyword>
<keyword evidence="8" id="KW-0206">Cytoskeleton</keyword>
<evidence type="ECO:0000256" key="1">
    <source>
        <dbReference type="ARBA" id="ARBA00004123"/>
    </source>
</evidence>
<feature type="domain" description="Ciliogenesis-associated TTC17-interacting protein N-terminal" evidence="14">
    <location>
        <begin position="4"/>
        <end position="236"/>
    </location>
</feature>
<evidence type="ECO:0000259" key="14">
    <source>
        <dbReference type="Pfam" id="PF21772"/>
    </source>
</evidence>
<dbReference type="GO" id="GO:0005737">
    <property type="term" value="C:cytoplasm"/>
    <property type="evidence" value="ECO:0007669"/>
    <property type="project" value="Ensembl"/>
</dbReference>
<dbReference type="Ensembl" id="ENSGALT00010046359.1">
    <property type="protein sequence ID" value="ENSGALP00010027607.1"/>
    <property type="gene ID" value="ENSGALG00010019164.1"/>
</dbReference>
<dbReference type="PANTHER" id="PTHR15505">
    <property type="entry name" value="RIIA DOMAIN-CONTAINING PROTEIN 1"/>
    <property type="match status" value="1"/>
</dbReference>
<evidence type="ECO:0000256" key="9">
    <source>
        <dbReference type="ARBA" id="ARBA00023242"/>
    </source>
</evidence>
<evidence type="ECO:0000256" key="10">
    <source>
        <dbReference type="ARBA" id="ARBA00037538"/>
    </source>
</evidence>
<dbReference type="RefSeq" id="XP_015145541.2">
    <property type="nucleotide sequence ID" value="XM_015290055.3"/>
</dbReference>
<evidence type="ECO:0000256" key="13">
    <source>
        <dbReference type="SAM" id="MobiDB-lite"/>
    </source>
</evidence>
<dbReference type="Pfam" id="PF21772">
    <property type="entry name" value="CATIP_N"/>
    <property type="match status" value="1"/>
</dbReference>
<evidence type="ECO:0000256" key="3">
    <source>
        <dbReference type="ARBA" id="ARBA00004245"/>
    </source>
</evidence>
<proteinExistence type="inferred from homology"/>
<reference evidence="15" key="2">
    <citation type="submission" date="2025-08" db="UniProtKB">
        <authorList>
            <consortium name="Ensembl"/>
        </authorList>
    </citation>
    <scope>IDENTIFICATION</scope>
    <source>
        <strain evidence="15">broiler</strain>
    </source>
</reference>
<keyword evidence="7" id="KW-0472">Membrane</keyword>
<dbReference type="GO" id="GO:0030041">
    <property type="term" value="P:actin filament polymerization"/>
    <property type="evidence" value="ECO:0000318"/>
    <property type="project" value="GO_Central"/>
</dbReference>
<protein>
    <recommendedName>
        <fullName evidence="12">Ciliogenesis-associated TTC17-interacting protein</fullName>
    </recommendedName>
</protein>
<dbReference type="GeneTree" id="ENSGT00940000154101"/>
<comment type="function">
    <text evidence="10">Plays a role in primary ciliogenesis by modulating actin polymerization.</text>
</comment>
<evidence type="ECO:0000256" key="8">
    <source>
        <dbReference type="ARBA" id="ARBA00023212"/>
    </source>
</evidence>
<dbReference type="Proteomes" id="UP000000539">
    <property type="component" value="Chromosome 7"/>
</dbReference>
<sequence length="358" mass="39414">MEAAAKFLNHIGPEELESCLFEETLALVAAGGRPQGHLWVTARHAPYEQEGQQVRSCLLLQAGSKGLLDGVPYSCRLTGYVSMQLETLEQEQHERLEFGAHPTERKIHMVQHPHGMTVTVTTREGEAEPQHQVFSYGWASLEGLLGEAASLLLLRVLACRRAVPPSITFPAIDKEGHLCTTTYRSLGVQQQPVGSTQVEVLVVERALHAAQGIPMVWYHSLLPSGHLARRVQVGCPVVAVLQDAPALSSTGAEPQPLFPKQLLDWEEDAQLCSWFLDRKEELRASHSTYVQQHPELFALLADFLQALLLRQPQNPILFAAEFFAPFARRQPPGPSFASSVSLSPFCSTSCPNPPPQGD</sequence>
<evidence type="ECO:0000256" key="4">
    <source>
        <dbReference type="ARBA" id="ARBA00022475"/>
    </source>
</evidence>
<dbReference type="KEGG" id="gga:426213"/>
<dbReference type="SMR" id="A0A8V0Z9J4"/>
<dbReference type="Gene3D" id="1.20.890.10">
    <property type="entry name" value="cAMP-dependent protein kinase regulatory subunit, dimerization-anchoring domain"/>
    <property type="match status" value="1"/>
</dbReference>
<dbReference type="PANTHER" id="PTHR15505:SF3">
    <property type="entry name" value="CILIOGENESIS-ASSOCIATED TTC17-INTERACTING PROTEIN"/>
    <property type="match status" value="1"/>
</dbReference>
<dbReference type="OrthoDB" id="6334211at2759"/>
<dbReference type="GO" id="GO:0005886">
    <property type="term" value="C:plasma membrane"/>
    <property type="evidence" value="ECO:0007669"/>
    <property type="project" value="UniProtKB-SubCell"/>
</dbReference>
<dbReference type="SUPFAM" id="SSF47391">
    <property type="entry name" value="Dimerization-anchoring domain of cAMP-dependent PK regulatory subunit"/>
    <property type="match status" value="1"/>
</dbReference>
<name>A0A8V0Z9J4_CHICK</name>
<evidence type="ECO:0000256" key="2">
    <source>
        <dbReference type="ARBA" id="ARBA00004236"/>
    </source>
</evidence>
<evidence type="ECO:0000256" key="5">
    <source>
        <dbReference type="ARBA" id="ARBA00022490"/>
    </source>
</evidence>
<reference evidence="15" key="3">
    <citation type="submission" date="2025-09" db="UniProtKB">
        <authorList>
            <consortium name="Ensembl"/>
        </authorList>
    </citation>
    <scope>IDENTIFICATION</scope>
    <source>
        <strain evidence="15">broiler</strain>
    </source>
</reference>
<comment type="subcellular location">
    <subcellularLocation>
        <location evidence="2">Cell membrane</location>
    </subcellularLocation>
    <subcellularLocation>
        <location evidence="3">Cytoplasm</location>
        <location evidence="3">Cytoskeleton</location>
    </subcellularLocation>
    <subcellularLocation>
        <location evidence="1">Nucleus</location>
    </subcellularLocation>
</comment>
<organism evidence="15 16">
    <name type="scientific">Gallus gallus</name>
    <name type="common">Chicken</name>
    <dbReference type="NCBI Taxonomy" id="9031"/>
    <lineage>
        <taxon>Eukaryota</taxon>
        <taxon>Metazoa</taxon>
        <taxon>Chordata</taxon>
        <taxon>Craniata</taxon>
        <taxon>Vertebrata</taxon>
        <taxon>Euteleostomi</taxon>
        <taxon>Archelosauria</taxon>
        <taxon>Archosauria</taxon>
        <taxon>Dinosauria</taxon>
        <taxon>Saurischia</taxon>
        <taxon>Theropoda</taxon>
        <taxon>Coelurosauria</taxon>
        <taxon>Aves</taxon>
        <taxon>Neognathae</taxon>
        <taxon>Galloanserae</taxon>
        <taxon>Galliformes</taxon>
        <taxon>Phasianidae</taxon>
        <taxon>Phasianinae</taxon>
        <taxon>Gallus</taxon>
    </lineage>
</organism>
<dbReference type="CTD" id="375307"/>
<accession>A0A8V0Z9J4</accession>
<evidence type="ECO:0000256" key="11">
    <source>
        <dbReference type="ARBA" id="ARBA00037938"/>
    </source>
</evidence>
<dbReference type="GO" id="GO:0005634">
    <property type="term" value="C:nucleus"/>
    <property type="evidence" value="ECO:0007669"/>
    <property type="project" value="UniProtKB-SubCell"/>
</dbReference>
<feature type="region of interest" description="Disordered" evidence="13">
    <location>
        <begin position="333"/>
        <end position="358"/>
    </location>
</feature>
<reference evidence="15" key="1">
    <citation type="submission" date="2020-11" db="EMBL/GenBank/DDBJ databases">
        <title>Gallus gallus (Chicken) genome, bGalGal1, GRCg7b, maternal haplotype autosomes + Z &amp; W.</title>
        <authorList>
            <person name="Warren W."/>
            <person name="Formenti G."/>
            <person name="Fedrigo O."/>
            <person name="Haase B."/>
            <person name="Mountcastle J."/>
            <person name="Balacco J."/>
            <person name="Tracey A."/>
            <person name="Schneider V."/>
            <person name="Okimoto R."/>
            <person name="Cheng H."/>
            <person name="Hawken R."/>
            <person name="Howe K."/>
            <person name="Jarvis E.D."/>
        </authorList>
    </citation>
    <scope>NUCLEOTIDE SEQUENCE [LARGE SCALE GENOMIC DNA]</scope>
    <source>
        <strain evidence="15">Broiler</strain>
    </source>
</reference>
<feature type="compositionally biased region" description="Polar residues" evidence="13">
    <location>
        <begin position="336"/>
        <end position="350"/>
    </location>
</feature>
<evidence type="ECO:0000313" key="15">
    <source>
        <dbReference type="Ensembl" id="ENSGALP00010027607.1"/>
    </source>
</evidence>
<keyword evidence="16" id="KW-1185">Reference proteome</keyword>
<dbReference type="GeneID" id="426213"/>
<dbReference type="AlphaFoldDB" id="A0A8V0Z9J4"/>
<gene>
    <name evidence="15" type="primary">CATIP</name>
</gene>
<keyword evidence="4" id="KW-1003">Cell membrane</keyword>
<comment type="similarity">
    <text evidence="11">Belongs to the CATIP family.</text>
</comment>
<dbReference type="GO" id="GO:0044782">
    <property type="term" value="P:cilium organization"/>
    <property type="evidence" value="ECO:0000318"/>
    <property type="project" value="GO_Central"/>
</dbReference>
<keyword evidence="9" id="KW-0539">Nucleus</keyword>
<evidence type="ECO:0000256" key="7">
    <source>
        <dbReference type="ARBA" id="ARBA00023136"/>
    </source>
</evidence>
<evidence type="ECO:0000256" key="6">
    <source>
        <dbReference type="ARBA" id="ARBA00022794"/>
    </source>
</evidence>
<keyword evidence="6" id="KW-0970">Cilium biogenesis/degradation</keyword>